<dbReference type="InterPro" id="IPR036291">
    <property type="entry name" value="NAD(P)-bd_dom_sf"/>
</dbReference>
<dbReference type="Gene3D" id="3.40.50.720">
    <property type="entry name" value="NAD(P)-binding Rossmann-like Domain"/>
    <property type="match status" value="1"/>
</dbReference>
<dbReference type="Pfam" id="PF00378">
    <property type="entry name" value="ECH_1"/>
    <property type="match status" value="1"/>
</dbReference>
<evidence type="ECO:0000256" key="6">
    <source>
        <dbReference type="ARBA" id="ARBA00023027"/>
    </source>
</evidence>
<dbReference type="CDD" id="cd06558">
    <property type="entry name" value="crotonase-like"/>
    <property type="match status" value="1"/>
</dbReference>
<comment type="pathway">
    <text evidence="1">Lipid metabolism; fatty acid beta-oxidation.</text>
</comment>
<dbReference type="UniPathway" id="UPA00659"/>
<evidence type="ECO:0000313" key="14">
    <source>
        <dbReference type="Proteomes" id="UP000594681"/>
    </source>
</evidence>
<dbReference type="GO" id="GO:0006635">
    <property type="term" value="P:fatty acid beta-oxidation"/>
    <property type="evidence" value="ECO:0007669"/>
    <property type="project" value="UniProtKB-UniPathway"/>
</dbReference>
<comment type="catalytic activity">
    <reaction evidence="10">
        <text>a (3S)-3-hydroxyacyl-CoA + NAD(+) = a 3-oxoacyl-CoA + NADH + H(+)</text>
        <dbReference type="Rhea" id="RHEA:22432"/>
        <dbReference type="ChEBI" id="CHEBI:15378"/>
        <dbReference type="ChEBI" id="CHEBI:57318"/>
        <dbReference type="ChEBI" id="CHEBI:57540"/>
        <dbReference type="ChEBI" id="CHEBI:57945"/>
        <dbReference type="ChEBI" id="CHEBI:90726"/>
        <dbReference type="EC" id="1.1.1.35"/>
    </reaction>
</comment>
<dbReference type="EMBL" id="CP064954">
    <property type="protein sequence ID" value="QPK79666.1"/>
    <property type="molecule type" value="Genomic_DNA"/>
</dbReference>
<evidence type="ECO:0000256" key="8">
    <source>
        <dbReference type="ARBA" id="ARBA00023239"/>
    </source>
</evidence>
<keyword evidence="8" id="KW-0456">Lyase</keyword>
<dbReference type="GO" id="GO:0016509">
    <property type="term" value="F:long-chain (3S)-3-hydroxyacyl-CoA dehydrogenase (NAD+) activity"/>
    <property type="evidence" value="ECO:0007669"/>
    <property type="project" value="TreeGrafter"/>
</dbReference>
<keyword evidence="4" id="KW-0442">Lipid degradation</keyword>
<dbReference type="Pfam" id="PF00725">
    <property type="entry name" value="3HCDH"/>
    <property type="match status" value="1"/>
</dbReference>
<accession>A0A7T0PB08</accession>
<evidence type="ECO:0000313" key="13">
    <source>
        <dbReference type="EMBL" id="QPK79666.1"/>
    </source>
</evidence>
<dbReference type="PANTHER" id="PTHR43612:SF3">
    <property type="entry name" value="TRIFUNCTIONAL ENZYME SUBUNIT ALPHA, MITOCHONDRIAL"/>
    <property type="match status" value="1"/>
</dbReference>
<keyword evidence="7" id="KW-0443">Lipid metabolism</keyword>
<dbReference type="KEGG" id="cliz:G7Y31_02875"/>
<dbReference type="SUPFAM" id="SSF48179">
    <property type="entry name" value="6-phosphogluconate dehydrogenase C-terminal domain-like"/>
    <property type="match status" value="2"/>
</dbReference>
<keyword evidence="6" id="KW-0520">NAD</keyword>
<keyword evidence="9" id="KW-0511">Multifunctional enzyme</keyword>
<sequence length="737" mass="77930">MTITNVAVIGAGSMGAGIAALAASAGLDVILFDVTRAGAQRGIDLQVKRKGFYHPSHVANIRAASTEDDLELLADRDWVVEAIFEDLDAKHTLYAKVAPHLAPHAILSSNTSTLPLARLREGVAAPERFAITHFFNPPKVMRLVELVAPHAPTERALRECLEQTLGKVALACRDTPGFIANRVGCYWMAAGVAAARRHQVSIELADAAASRPFGIPRTGVFGLLDYIGLQLVEHVWGSLEAALPEGDRLFEVPLGGDEFIAGLVSRGLTGRTGEGGFYRGRDETVTQDYSYRPRENVSVPQDARELMDSDTPEGRFARELFLSTLRYCCEVTEEIADHVGLIDAGLRLGFGWKKGIFELADTLGRPWLLSAYASTAEGAPALLEAADDGFYPRPGYAVDHRGQPVEIARPAGAVTLAGLLDAGAETLLETDSGALHAVDVDGVRVGIIDLHTPLNSLPTPALAFMRQVLDAVRDGGIGKLEALVIGNDEARAFCAGAHLPTIAAAARSGDADAVHQLIHDGSATLRAVRRAPVPVVGAVRGAALGGGCELALSCDRLVVHADAALGFPERHVGLFPGWTGTVSYLERVLSAGGSHQDAFDVIAGASPAANAFHARDLHLLRAEDEICFSTDHVLGTALSVAAELARAGYTAPADPVLPLHSGPALDAAWPVDGATATDAAIVAQLARVYTAADDDPAQLDFDQLCEREVDLDVPTLLIPACVERAEHMAATRRPLGN</sequence>
<name>A0A7T0PB08_9CORY</name>
<dbReference type="GO" id="GO:0070403">
    <property type="term" value="F:NAD+ binding"/>
    <property type="evidence" value="ECO:0007669"/>
    <property type="project" value="InterPro"/>
</dbReference>
<dbReference type="InterPro" id="IPR029045">
    <property type="entry name" value="ClpP/crotonase-like_dom_sf"/>
</dbReference>
<dbReference type="Gene3D" id="3.90.226.10">
    <property type="entry name" value="2-enoyl-CoA Hydratase, Chain A, domain 1"/>
    <property type="match status" value="1"/>
</dbReference>
<evidence type="ECO:0000259" key="12">
    <source>
        <dbReference type="Pfam" id="PF02737"/>
    </source>
</evidence>
<evidence type="ECO:0000256" key="10">
    <source>
        <dbReference type="ARBA" id="ARBA00049556"/>
    </source>
</evidence>
<dbReference type="InterPro" id="IPR001753">
    <property type="entry name" value="Enoyl-CoA_hydra/iso"/>
</dbReference>
<dbReference type="AlphaFoldDB" id="A0A7T0PB08"/>
<keyword evidence="3" id="KW-0276">Fatty acid metabolism</keyword>
<comment type="similarity">
    <text evidence="2">In the central section; belongs to the 3-hydroxyacyl-CoA dehydrogenase family.</text>
</comment>
<dbReference type="Pfam" id="PF02737">
    <property type="entry name" value="3HCDH_N"/>
    <property type="match status" value="1"/>
</dbReference>
<dbReference type="Gene3D" id="1.10.1040.50">
    <property type="match status" value="1"/>
</dbReference>
<proteinExistence type="inferred from homology"/>
<feature type="domain" description="3-hydroxyacyl-CoA dehydrogenase NAD binding" evidence="12">
    <location>
        <begin position="5"/>
        <end position="174"/>
    </location>
</feature>
<dbReference type="RefSeq" id="WP_165008466.1">
    <property type="nucleotide sequence ID" value="NZ_CP064954.1"/>
</dbReference>
<keyword evidence="5" id="KW-0560">Oxidoreductase</keyword>
<evidence type="ECO:0000256" key="9">
    <source>
        <dbReference type="ARBA" id="ARBA00023268"/>
    </source>
</evidence>
<feature type="domain" description="3-hydroxyacyl-CoA dehydrogenase C-terminal" evidence="11">
    <location>
        <begin position="177"/>
        <end position="279"/>
    </location>
</feature>
<evidence type="ECO:0000256" key="5">
    <source>
        <dbReference type="ARBA" id="ARBA00023002"/>
    </source>
</evidence>
<evidence type="ECO:0000256" key="3">
    <source>
        <dbReference type="ARBA" id="ARBA00022832"/>
    </source>
</evidence>
<dbReference type="PANTHER" id="PTHR43612">
    <property type="entry name" value="TRIFUNCTIONAL ENZYME SUBUNIT ALPHA"/>
    <property type="match status" value="1"/>
</dbReference>
<gene>
    <name evidence="13" type="ORF">G7Y31_02875</name>
</gene>
<dbReference type="SUPFAM" id="SSF51735">
    <property type="entry name" value="NAD(P)-binding Rossmann-fold domains"/>
    <property type="match status" value="1"/>
</dbReference>
<dbReference type="GO" id="GO:0016853">
    <property type="term" value="F:isomerase activity"/>
    <property type="evidence" value="ECO:0007669"/>
    <property type="project" value="UniProtKB-KW"/>
</dbReference>
<evidence type="ECO:0000256" key="4">
    <source>
        <dbReference type="ARBA" id="ARBA00022963"/>
    </source>
</evidence>
<evidence type="ECO:0000256" key="2">
    <source>
        <dbReference type="ARBA" id="ARBA00007005"/>
    </source>
</evidence>
<evidence type="ECO:0000256" key="7">
    <source>
        <dbReference type="ARBA" id="ARBA00023098"/>
    </source>
</evidence>
<dbReference type="InterPro" id="IPR008927">
    <property type="entry name" value="6-PGluconate_DH-like_C_sf"/>
</dbReference>
<dbReference type="Proteomes" id="UP000594681">
    <property type="component" value="Chromosome"/>
</dbReference>
<dbReference type="SUPFAM" id="SSF52096">
    <property type="entry name" value="ClpP/crotonase"/>
    <property type="match status" value="1"/>
</dbReference>
<keyword evidence="13" id="KW-0413">Isomerase</keyword>
<dbReference type="InterPro" id="IPR050136">
    <property type="entry name" value="FA_oxidation_alpha_subunit"/>
</dbReference>
<evidence type="ECO:0000256" key="1">
    <source>
        <dbReference type="ARBA" id="ARBA00005005"/>
    </source>
</evidence>
<evidence type="ECO:0000259" key="11">
    <source>
        <dbReference type="Pfam" id="PF00725"/>
    </source>
</evidence>
<reference evidence="13 14" key="1">
    <citation type="submission" date="2020-11" db="EMBL/GenBank/DDBJ databases">
        <title>Corynebacterium sp. ZJ-599.</title>
        <authorList>
            <person name="Zhou J."/>
        </authorList>
    </citation>
    <scope>NUCLEOTIDE SEQUENCE [LARGE SCALE GENOMIC DNA]</scope>
    <source>
        <strain evidence="13 14">ZJ-599</strain>
    </source>
</reference>
<dbReference type="InterPro" id="IPR006108">
    <property type="entry name" value="3HC_DH_C"/>
</dbReference>
<keyword evidence="14" id="KW-1185">Reference proteome</keyword>
<organism evidence="13 14">
    <name type="scientific">Corynebacterium lizhenjunii</name>
    <dbReference type="NCBI Taxonomy" id="2709394"/>
    <lineage>
        <taxon>Bacteria</taxon>
        <taxon>Bacillati</taxon>
        <taxon>Actinomycetota</taxon>
        <taxon>Actinomycetes</taxon>
        <taxon>Mycobacteriales</taxon>
        <taxon>Corynebacteriaceae</taxon>
        <taxon>Corynebacterium</taxon>
    </lineage>
</organism>
<dbReference type="GO" id="GO:0004300">
    <property type="term" value="F:enoyl-CoA hydratase activity"/>
    <property type="evidence" value="ECO:0007669"/>
    <property type="project" value="TreeGrafter"/>
</dbReference>
<protein>
    <submittedName>
        <fullName evidence="13">Enoyl-CoA hydratase/isomerase family protein</fullName>
    </submittedName>
</protein>
<dbReference type="InterPro" id="IPR006176">
    <property type="entry name" value="3-OHacyl-CoA_DH_NAD-bd"/>
</dbReference>